<dbReference type="EMBL" id="BMMK01000050">
    <property type="protein sequence ID" value="GGM80905.1"/>
    <property type="molecule type" value="Genomic_DNA"/>
</dbReference>
<evidence type="ECO:0000313" key="2">
    <source>
        <dbReference type="Proteomes" id="UP000637578"/>
    </source>
</evidence>
<reference evidence="1" key="1">
    <citation type="journal article" date="2014" name="Int. J. Syst. Evol. Microbiol.">
        <title>Complete genome sequence of Corynebacterium casei LMG S-19264T (=DSM 44701T), isolated from a smear-ripened cheese.</title>
        <authorList>
            <consortium name="US DOE Joint Genome Institute (JGI-PGF)"/>
            <person name="Walter F."/>
            <person name="Albersmeier A."/>
            <person name="Kalinowski J."/>
            <person name="Ruckert C."/>
        </authorList>
    </citation>
    <scope>NUCLEOTIDE SEQUENCE</scope>
    <source>
        <strain evidence="1">CGMCC 4.5737</strain>
    </source>
</reference>
<accession>A0A8J3CE98</accession>
<comment type="caution">
    <text evidence="1">The sequence shown here is derived from an EMBL/GenBank/DDBJ whole genome shotgun (WGS) entry which is preliminary data.</text>
</comment>
<proteinExistence type="predicted"/>
<gene>
    <name evidence="1" type="ORF">GCM10012275_59420</name>
</gene>
<name>A0A8J3CE98_9PSEU</name>
<sequence length="225" mass="23952">MSGLVLLITHLAALQYARGVHRVTYLSHERIRDDWERAVLELVDALAAPMLVLRKQILTLPAYAPLMVAVLDPDSSGEVGRVTRASLGVAGAAAGAHPAWSMRAAHSSMLDTKHPPPCCTASSCSIIPVRACSVATPTTPKCGCTAACRATPHVHAQVAGRTRHADLIDAVTASCPSVIGVARAGTFGEFPNVDAQPTDTHHHRRLWDVVTRYRTHGAQRTTPPA</sequence>
<reference evidence="1" key="2">
    <citation type="submission" date="2020-09" db="EMBL/GenBank/DDBJ databases">
        <authorList>
            <person name="Sun Q."/>
            <person name="Zhou Y."/>
        </authorList>
    </citation>
    <scope>NUCLEOTIDE SEQUENCE</scope>
    <source>
        <strain evidence="1">CGMCC 4.5737</strain>
    </source>
</reference>
<dbReference type="RefSeq" id="WP_189061747.1">
    <property type="nucleotide sequence ID" value="NZ_BMMK01000050.1"/>
</dbReference>
<dbReference type="Proteomes" id="UP000637578">
    <property type="component" value="Unassembled WGS sequence"/>
</dbReference>
<evidence type="ECO:0000313" key="1">
    <source>
        <dbReference type="EMBL" id="GGM80905.1"/>
    </source>
</evidence>
<keyword evidence="2" id="KW-1185">Reference proteome</keyword>
<protein>
    <submittedName>
        <fullName evidence="1">Uncharacterized protein</fullName>
    </submittedName>
</protein>
<dbReference type="AlphaFoldDB" id="A0A8J3CE98"/>
<organism evidence="1 2">
    <name type="scientific">Longimycelium tulufanense</name>
    <dbReference type="NCBI Taxonomy" id="907463"/>
    <lineage>
        <taxon>Bacteria</taxon>
        <taxon>Bacillati</taxon>
        <taxon>Actinomycetota</taxon>
        <taxon>Actinomycetes</taxon>
        <taxon>Pseudonocardiales</taxon>
        <taxon>Pseudonocardiaceae</taxon>
        <taxon>Longimycelium</taxon>
    </lineage>
</organism>